<comment type="function">
    <text evidence="2 11">Catalyzes the insertion of molybdate into adenylated molybdopterin with the concomitant release of AMP.</text>
</comment>
<dbReference type="Gene3D" id="2.40.340.10">
    <property type="entry name" value="MoeA, C-terminal, domain IV"/>
    <property type="match status" value="1"/>
</dbReference>
<keyword evidence="6 11" id="KW-0808">Transferase</keyword>
<evidence type="ECO:0000256" key="11">
    <source>
        <dbReference type="RuleBase" id="RU365090"/>
    </source>
</evidence>
<dbReference type="InterPro" id="IPR008284">
    <property type="entry name" value="MoCF_biosynth_CS"/>
</dbReference>
<dbReference type="InterPro" id="IPR038987">
    <property type="entry name" value="MoeA-like"/>
</dbReference>
<comment type="catalytic activity">
    <reaction evidence="10">
        <text>adenylyl-molybdopterin + molybdate = Mo-molybdopterin + AMP + H(+)</text>
        <dbReference type="Rhea" id="RHEA:35047"/>
        <dbReference type="ChEBI" id="CHEBI:15378"/>
        <dbReference type="ChEBI" id="CHEBI:36264"/>
        <dbReference type="ChEBI" id="CHEBI:62727"/>
        <dbReference type="ChEBI" id="CHEBI:71302"/>
        <dbReference type="ChEBI" id="CHEBI:456215"/>
        <dbReference type="EC" id="2.10.1.1"/>
    </reaction>
</comment>
<dbReference type="SMART" id="SM00852">
    <property type="entry name" value="MoCF_biosynth"/>
    <property type="match status" value="1"/>
</dbReference>
<dbReference type="FunFam" id="2.170.190.11:FF:000001">
    <property type="entry name" value="Molybdopterin molybdenumtransferase"/>
    <property type="match status" value="1"/>
</dbReference>
<evidence type="ECO:0000256" key="8">
    <source>
        <dbReference type="ARBA" id="ARBA00022842"/>
    </source>
</evidence>
<dbReference type="PANTHER" id="PTHR10192:SF5">
    <property type="entry name" value="GEPHYRIN"/>
    <property type="match status" value="1"/>
</dbReference>
<evidence type="ECO:0000256" key="7">
    <source>
        <dbReference type="ARBA" id="ARBA00022723"/>
    </source>
</evidence>
<keyword evidence="8 11" id="KW-0460">Magnesium</keyword>
<keyword evidence="7 11" id="KW-0479">Metal-binding</keyword>
<evidence type="ECO:0000256" key="1">
    <source>
        <dbReference type="ARBA" id="ARBA00001946"/>
    </source>
</evidence>
<dbReference type="PANTHER" id="PTHR10192">
    <property type="entry name" value="MOLYBDOPTERIN BIOSYNTHESIS PROTEIN"/>
    <property type="match status" value="1"/>
</dbReference>
<comment type="pathway">
    <text evidence="3 11">Cofactor biosynthesis; molybdopterin biosynthesis.</text>
</comment>
<keyword evidence="5 11" id="KW-0500">Molybdenum</keyword>
<evidence type="ECO:0000259" key="12">
    <source>
        <dbReference type="SMART" id="SM00852"/>
    </source>
</evidence>
<organism evidence="13 14">
    <name type="scientific">Polystyrenella longa</name>
    <dbReference type="NCBI Taxonomy" id="2528007"/>
    <lineage>
        <taxon>Bacteria</taxon>
        <taxon>Pseudomonadati</taxon>
        <taxon>Planctomycetota</taxon>
        <taxon>Planctomycetia</taxon>
        <taxon>Planctomycetales</taxon>
        <taxon>Planctomycetaceae</taxon>
        <taxon>Polystyrenella</taxon>
    </lineage>
</organism>
<reference evidence="13 14" key="1">
    <citation type="submission" date="2019-02" db="EMBL/GenBank/DDBJ databases">
        <title>Deep-cultivation of Planctomycetes and their phenomic and genomic characterization uncovers novel biology.</title>
        <authorList>
            <person name="Wiegand S."/>
            <person name="Jogler M."/>
            <person name="Boedeker C."/>
            <person name="Pinto D."/>
            <person name="Vollmers J."/>
            <person name="Rivas-Marin E."/>
            <person name="Kohn T."/>
            <person name="Peeters S.H."/>
            <person name="Heuer A."/>
            <person name="Rast P."/>
            <person name="Oberbeckmann S."/>
            <person name="Bunk B."/>
            <person name="Jeske O."/>
            <person name="Meyerdierks A."/>
            <person name="Storesund J.E."/>
            <person name="Kallscheuer N."/>
            <person name="Luecker S."/>
            <person name="Lage O.M."/>
            <person name="Pohl T."/>
            <person name="Merkel B.J."/>
            <person name="Hornburger P."/>
            <person name="Mueller R.-W."/>
            <person name="Bruemmer F."/>
            <person name="Labrenz M."/>
            <person name="Spormann A.M."/>
            <person name="Op den Camp H."/>
            <person name="Overmann J."/>
            <person name="Amann R."/>
            <person name="Jetten M.S.M."/>
            <person name="Mascher T."/>
            <person name="Medema M.H."/>
            <person name="Devos D.P."/>
            <person name="Kaster A.-K."/>
            <person name="Ovreas L."/>
            <person name="Rohde M."/>
            <person name="Galperin M.Y."/>
            <person name="Jogler C."/>
        </authorList>
    </citation>
    <scope>NUCLEOTIDE SEQUENCE [LARGE SCALE GENOMIC DNA]</scope>
    <source>
        <strain evidence="13 14">Pla110</strain>
    </source>
</reference>
<dbReference type="InterPro" id="IPR001453">
    <property type="entry name" value="MoaB/Mog_dom"/>
</dbReference>
<dbReference type="SUPFAM" id="SSF63882">
    <property type="entry name" value="MoeA N-terminal region -like"/>
    <property type="match status" value="1"/>
</dbReference>
<keyword evidence="9 11" id="KW-0501">Molybdenum cofactor biosynthesis</keyword>
<dbReference type="InterPro" id="IPR005110">
    <property type="entry name" value="MoeA_linker/N"/>
</dbReference>
<dbReference type="RefSeq" id="WP_144997656.1">
    <property type="nucleotide sequence ID" value="NZ_CP036281.1"/>
</dbReference>
<evidence type="ECO:0000256" key="9">
    <source>
        <dbReference type="ARBA" id="ARBA00023150"/>
    </source>
</evidence>
<dbReference type="EC" id="2.10.1.1" evidence="11"/>
<dbReference type="AlphaFoldDB" id="A0A518CRQ1"/>
<dbReference type="KEGG" id="plon:Pla110_36600"/>
<dbReference type="FunFam" id="3.40.980.10:FF:000004">
    <property type="entry name" value="Molybdopterin molybdenumtransferase"/>
    <property type="match status" value="1"/>
</dbReference>
<dbReference type="Gene3D" id="2.170.190.11">
    <property type="entry name" value="Molybdopterin biosynthesis moea protein, domain 3"/>
    <property type="match status" value="1"/>
</dbReference>
<dbReference type="GO" id="GO:0061599">
    <property type="term" value="F:molybdopterin molybdotransferase activity"/>
    <property type="evidence" value="ECO:0007669"/>
    <property type="project" value="UniProtKB-UniRule"/>
</dbReference>
<dbReference type="SUPFAM" id="SSF53218">
    <property type="entry name" value="Molybdenum cofactor biosynthesis proteins"/>
    <property type="match status" value="1"/>
</dbReference>
<dbReference type="NCBIfam" id="NF045515">
    <property type="entry name" value="Glp_gephyrin"/>
    <property type="match status" value="1"/>
</dbReference>
<evidence type="ECO:0000256" key="2">
    <source>
        <dbReference type="ARBA" id="ARBA00002901"/>
    </source>
</evidence>
<evidence type="ECO:0000256" key="5">
    <source>
        <dbReference type="ARBA" id="ARBA00022505"/>
    </source>
</evidence>
<evidence type="ECO:0000313" key="14">
    <source>
        <dbReference type="Proteomes" id="UP000317178"/>
    </source>
</evidence>
<dbReference type="InterPro" id="IPR036688">
    <property type="entry name" value="MoeA_C_domain_IV_sf"/>
</dbReference>
<dbReference type="OrthoDB" id="9804758at2"/>
<dbReference type="SUPFAM" id="SSF63867">
    <property type="entry name" value="MoeA C-terminal domain-like"/>
    <property type="match status" value="1"/>
</dbReference>
<evidence type="ECO:0000256" key="4">
    <source>
        <dbReference type="ARBA" id="ARBA00010763"/>
    </source>
</evidence>
<gene>
    <name evidence="13" type="primary">moeA</name>
    <name evidence="13" type="ORF">Pla110_36600</name>
</gene>
<dbReference type="GO" id="GO:0005829">
    <property type="term" value="C:cytosol"/>
    <property type="evidence" value="ECO:0007669"/>
    <property type="project" value="TreeGrafter"/>
</dbReference>
<dbReference type="PROSITE" id="PS01079">
    <property type="entry name" value="MOCF_BIOSYNTHESIS_2"/>
    <property type="match status" value="1"/>
</dbReference>
<dbReference type="NCBIfam" id="TIGR00177">
    <property type="entry name" value="molyb_syn"/>
    <property type="match status" value="1"/>
</dbReference>
<feature type="domain" description="MoaB/Mog" evidence="12">
    <location>
        <begin position="178"/>
        <end position="321"/>
    </location>
</feature>
<proteinExistence type="inferred from homology"/>
<accession>A0A518CRQ1</accession>
<dbReference type="Proteomes" id="UP000317178">
    <property type="component" value="Chromosome"/>
</dbReference>
<protein>
    <recommendedName>
        <fullName evidence="11">Molybdopterin molybdenumtransferase</fullName>
        <ecNumber evidence="11">2.10.1.1</ecNumber>
    </recommendedName>
</protein>
<comment type="cofactor">
    <cofactor evidence="1 11">
        <name>Mg(2+)</name>
        <dbReference type="ChEBI" id="CHEBI:18420"/>
    </cofactor>
</comment>
<dbReference type="Gene3D" id="3.40.980.10">
    <property type="entry name" value="MoaB/Mog-like domain"/>
    <property type="match status" value="1"/>
</dbReference>
<dbReference type="CDD" id="cd00887">
    <property type="entry name" value="MoeA"/>
    <property type="match status" value="1"/>
</dbReference>
<dbReference type="GO" id="GO:0006777">
    <property type="term" value="P:Mo-molybdopterin cofactor biosynthetic process"/>
    <property type="evidence" value="ECO:0007669"/>
    <property type="project" value="UniProtKB-UniRule"/>
</dbReference>
<comment type="similarity">
    <text evidence="4 11">Belongs to the MoeA family.</text>
</comment>
<evidence type="ECO:0000256" key="6">
    <source>
        <dbReference type="ARBA" id="ARBA00022679"/>
    </source>
</evidence>
<dbReference type="InterPro" id="IPR036425">
    <property type="entry name" value="MoaB/Mog-like_dom_sf"/>
</dbReference>
<dbReference type="InterPro" id="IPR036135">
    <property type="entry name" value="MoeA_linker/N_sf"/>
</dbReference>
<name>A0A518CRQ1_9PLAN</name>
<dbReference type="Pfam" id="PF00994">
    <property type="entry name" value="MoCF_biosynth"/>
    <property type="match status" value="1"/>
</dbReference>
<sequence>MLSIDEALDIVSSRLAPLTPVERHLHDTQGLLLAQTISSPLNSPPFDKACMDGYAVRSADFEQDKPVLKLIGELTAGQVSSQKVNPGEAIRIMTGAPIPAGADAVVQHELTEFNKHSNEIVFKIDEIRAGLNVLNRGEIMREGEAVFTEKTRLRPQELAVLAEMGFVKVQIFPPPRVAVLATGDELVAVEETPGPGQIRNTNEVMLVEQLRQAGAIPVPLGIARDNRDDLQAKIELGLQHDMLILSGGVSAGKLDLVPSVLESLDVQEIFHKVQMKPGKPIWFGQQNQASDRPPKTVFGLPGNPVSSMVCFEIFVKTALRRTMGDDALSSLPIMVCARLTHDHLHKGDRPTYWPVQFELAEGEVRITPLDWRGSSDLKGTVLADGMALFSKPDFVYKAGTIFNFYPWK</sequence>
<dbReference type="EMBL" id="CP036281">
    <property type="protein sequence ID" value="QDU81909.1"/>
    <property type="molecule type" value="Genomic_DNA"/>
</dbReference>
<dbReference type="UniPathway" id="UPA00344"/>
<evidence type="ECO:0000256" key="10">
    <source>
        <dbReference type="ARBA" id="ARBA00047317"/>
    </source>
</evidence>
<evidence type="ECO:0000313" key="13">
    <source>
        <dbReference type="EMBL" id="QDU81909.1"/>
    </source>
</evidence>
<evidence type="ECO:0000256" key="3">
    <source>
        <dbReference type="ARBA" id="ARBA00005046"/>
    </source>
</evidence>
<keyword evidence="14" id="KW-1185">Reference proteome</keyword>
<dbReference type="GO" id="GO:0046872">
    <property type="term" value="F:metal ion binding"/>
    <property type="evidence" value="ECO:0007669"/>
    <property type="project" value="UniProtKB-UniRule"/>
</dbReference>
<dbReference type="Gene3D" id="3.90.105.10">
    <property type="entry name" value="Molybdopterin biosynthesis moea protein, domain 2"/>
    <property type="match status" value="1"/>
</dbReference>
<dbReference type="Pfam" id="PF03453">
    <property type="entry name" value="MoeA_N"/>
    <property type="match status" value="1"/>
</dbReference>